<dbReference type="AlphaFoldDB" id="A0AAV5D208"/>
<keyword evidence="3" id="KW-0268">Exocytosis</keyword>
<dbReference type="InterPro" id="IPR016159">
    <property type="entry name" value="Cullin_repeat-like_dom_sf"/>
</dbReference>
<accession>A0AAV5D208</accession>
<dbReference type="PANTHER" id="PTHR21426:SF13">
    <property type="entry name" value="OS08G0566700 PROTEIN"/>
    <property type="match status" value="1"/>
</dbReference>
<dbReference type="GO" id="GO:0000145">
    <property type="term" value="C:exocyst"/>
    <property type="evidence" value="ECO:0007669"/>
    <property type="project" value="InterPro"/>
</dbReference>
<dbReference type="Proteomes" id="UP001054889">
    <property type="component" value="Unassembled WGS sequence"/>
</dbReference>
<dbReference type="SUPFAM" id="SSF74788">
    <property type="entry name" value="Cullin repeat-like"/>
    <property type="match status" value="1"/>
</dbReference>
<feature type="compositionally biased region" description="Basic residues" evidence="4">
    <location>
        <begin position="482"/>
        <end position="493"/>
    </location>
</feature>
<gene>
    <name evidence="5" type="primary">ga21852</name>
    <name evidence="5" type="ORF">PR202_ga21852</name>
</gene>
<sequence length="503" mass="56345">MSALSARKARVAHHLASVADNPRTPRPELLKALSGLCKLGDAQRANHLLFKFFRPAAAAAASQPFLKNSSNYIKDLACIVFSSIVEASRSFMSLHGYPSPHTHQLIRWVREEMEDFSVAFSEYVKVDQSVVLALEAAKCALSYCYLLKPLHVIVSEQDLLDLITLSPRGPDHQDVVEDVYPLSDLRINNSVLQLLAQLFREYMHSIVELIAKKQNEDHQYMWQLSILINCTTLLSLFPIIAHRMFKRDQPSVATDFFTPGERELVDSLILLIKEAAGKVWTCFCQQFIRDTMSCLQISGQEMASSPQGMMPSFPFQRSGPVRINTKSVQNVVDAQEEAEETDQDLVESFQQGQMDAPDEREACDGGKSSDEFISIEEEEESMLSEEELKLGLGISREATLDEYSEIEEERTISNHCEAADDAGGDDDDSGSGENPTASLHAIEVKEDSITDDHGDNSCELVLQDKNQIQEMVGGGRGSSESRRRRQASSRRKREPASNRPRWQ</sequence>
<dbReference type="GO" id="GO:0006887">
    <property type="term" value="P:exocytosis"/>
    <property type="evidence" value="ECO:0007669"/>
    <property type="project" value="UniProtKB-KW"/>
</dbReference>
<evidence type="ECO:0000313" key="6">
    <source>
        <dbReference type="Proteomes" id="UP001054889"/>
    </source>
</evidence>
<evidence type="ECO:0000256" key="1">
    <source>
        <dbReference type="ARBA" id="ARBA00007210"/>
    </source>
</evidence>
<dbReference type="PANTHER" id="PTHR21426">
    <property type="entry name" value="EXOCYST COMPLEX COMPONENT 8"/>
    <property type="match status" value="1"/>
</dbReference>
<reference evidence="5" key="2">
    <citation type="submission" date="2021-12" db="EMBL/GenBank/DDBJ databases">
        <title>Resequencing data analysis of finger millet.</title>
        <authorList>
            <person name="Hatakeyama M."/>
            <person name="Aluri S."/>
            <person name="Balachadran M.T."/>
            <person name="Sivarajan S.R."/>
            <person name="Poveda L."/>
            <person name="Shimizu-Inatsugi R."/>
            <person name="Schlapbach R."/>
            <person name="Sreeman S.M."/>
            <person name="Shimizu K.K."/>
        </authorList>
    </citation>
    <scope>NUCLEOTIDE SEQUENCE</scope>
</reference>
<dbReference type="InterPro" id="IPR042560">
    <property type="entry name" value="Exo84_C_2"/>
</dbReference>
<dbReference type="GO" id="GO:0006893">
    <property type="term" value="P:Golgi to plasma membrane transport"/>
    <property type="evidence" value="ECO:0007669"/>
    <property type="project" value="TreeGrafter"/>
</dbReference>
<dbReference type="GO" id="GO:0008104">
    <property type="term" value="P:intracellular protein localization"/>
    <property type="evidence" value="ECO:0007669"/>
    <property type="project" value="TreeGrafter"/>
</dbReference>
<evidence type="ECO:0000256" key="4">
    <source>
        <dbReference type="SAM" id="MobiDB-lite"/>
    </source>
</evidence>
<keyword evidence="2" id="KW-0813">Transport</keyword>
<dbReference type="EMBL" id="BQKI01000010">
    <property type="protein sequence ID" value="GJN04311.1"/>
    <property type="molecule type" value="Genomic_DNA"/>
</dbReference>
<dbReference type="InterPro" id="IPR033961">
    <property type="entry name" value="Exo84"/>
</dbReference>
<evidence type="ECO:0000256" key="2">
    <source>
        <dbReference type="ARBA" id="ARBA00022448"/>
    </source>
</evidence>
<feature type="compositionally biased region" description="Acidic residues" evidence="4">
    <location>
        <begin position="419"/>
        <end position="430"/>
    </location>
</feature>
<proteinExistence type="inferred from homology"/>
<feature type="region of interest" description="Disordered" evidence="4">
    <location>
        <begin position="402"/>
        <end position="503"/>
    </location>
</feature>
<dbReference type="Gene3D" id="1.20.58.1220">
    <property type="entry name" value="Exo84p, C-terminal helical domain"/>
    <property type="match status" value="1"/>
</dbReference>
<organism evidence="5 6">
    <name type="scientific">Eleusine coracana subsp. coracana</name>
    <dbReference type="NCBI Taxonomy" id="191504"/>
    <lineage>
        <taxon>Eukaryota</taxon>
        <taxon>Viridiplantae</taxon>
        <taxon>Streptophyta</taxon>
        <taxon>Embryophyta</taxon>
        <taxon>Tracheophyta</taxon>
        <taxon>Spermatophyta</taxon>
        <taxon>Magnoliopsida</taxon>
        <taxon>Liliopsida</taxon>
        <taxon>Poales</taxon>
        <taxon>Poaceae</taxon>
        <taxon>PACMAD clade</taxon>
        <taxon>Chloridoideae</taxon>
        <taxon>Cynodonteae</taxon>
        <taxon>Eleusininae</taxon>
        <taxon>Eleusine</taxon>
    </lineage>
</organism>
<evidence type="ECO:0000313" key="5">
    <source>
        <dbReference type="EMBL" id="GJN04311.1"/>
    </source>
</evidence>
<comment type="similarity">
    <text evidence="1">Belongs to the EXO84 family.</text>
</comment>
<comment type="caution">
    <text evidence="5">The sequence shown here is derived from an EMBL/GenBank/DDBJ whole genome shotgun (WGS) entry which is preliminary data.</text>
</comment>
<keyword evidence="6" id="KW-1185">Reference proteome</keyword>
<name>A0AAV5D208_ELECO</name>
<reference evidence="5" key="1">
    <citation type="journal article" date="2018" name="DNA Res.">
        <title>Multiple hybrid de novo genome assembly of finger millet, an orphan allotetraploid crop.</title>
        <authorList>
            <person name="Hatakeyama M."/>
            <person name="Aluri S."/>
            <person name="Balachadran M.T."/>
            <person name="Sivarajan S.R."/>
            <person name="Patrignani A."/>
            <person name="Gruter S."/>
            <person name="Poveda L."/>
            <person name="Shimizu-Inatsugi R."/>
            <person name="Baeten J."/>
            <person name="Francoijs K.J."/>
            <person name="Nataraja K.N."/>
            <person name="Reddy Y.A.N."/>
            <person name="Phadnis S."/>
            <person name="Ravikumar R.L."/>
            <person name="Schlapbach R."/>
            <person name="Sreeman S.M."/>
            <person name="Shimizu K.K."/>
        </authorList>
    </citation>
    <scope>NUCLEOTIDE SEQUENCE</scope>
</reference>
<feature type="compositionally biased region" description="Basic and acidic residues" evidence="4">
    <location>
        <begin position="442"/>
        <end position="456"/>
    </location>
</feature>
<protein>
    <submittedName>
        <fullName evidence="5">Uncharacterized protein</fullName>
    </submittedName>
</protein>
<evidence type="ECO:0000256" key="3">
    <source>
        <dbReference type="ARBA" id="ARBA00022483"/>
    </source>
</evidence>